<dbReference type="Proteomes" id="UP000886812">
    <property type="component" value="Unassembled WGS sequence"/>
</dbReference>
<name>A0A9D1T1E0_9BACT</name>
<evidence type="ECO:0000256" key="1">
    <source>
        <dbReference type="ARBA" id="ARBA00004127"/>
    </source>
</evidence>
<protein>
    <submittedName>
        <fullName evidence="9">Mechanosensitive ion channel</fullName>
    </submittedName>
</protein>
<feature type="transmembrane region" description="Helical" evidence="6">
    <location>
        <begin position="171"/>
        <end position="188"/>
    </location>
</feature>
<evidence type="ECO:0000256" key="3">
    <source>
        <dbReference type="ARBA" id="ARBA00022692"/>
    </source>
</evidence>
<feature type="domain" description="Mechanosensitive ion channel MscS" evidence="7">
    <location>
        <begin position="192"/>
        <end position="258"/>
    </location>
</feature>
<dbReference type="InterPro" id="IPR030192">
    <property type="entry name" value="YbdG"/>
</dbReference>
<dbReference type="Pfam" id="PF00924">
    <property type="entry name" value="MS_channel_2nd"/>
    <property type="match status" value="1"/>
</dbReference>
<dbReference type="GO" id="GO:0012505">
    <property type="term" value="C:endomembrane system"/>
    <property type="evidence" value="ECO:0007669"/>
    <property type="project" value="UniProtKB-SubCell"/>
</dbReference>
<feature type="transmembrane region" description="Helical" evidence="6">
    <location>
        <begin position="25"/>
        <end position="45"/>
    </location>
</feature>
<feature type="transmembrane region" description="Helical" evidence="6">
    <location>
        <begin position="144"/>
        <end position="165"/>
    </location>
</feature>
<dbReference type="InterPro" id="IPR006685">
    <property type="entry name" value="MscS_channel_2nd"/>
</dbReference>
<dbReference type="SUPFAM" id="SSF50182">
    <property type="entry name" value="Sm-like ribonucleoproteins"/>
    <property type="match status" value="1"/>
</dbReference>
<sequence>MQTYVEALAELCRSAGLPPQYAGDAALLLSAAAFALAIFVVQRALKWTLTAVARVWAKRSRNTWDDAFCEAHFPSRAAHLFAAVLSVRLFGAIFEEGTRLFEIFRAATGVYFAVAVAGTVFAALGALMIVGMNDKRFKDVPIKGFFQALKILVALGAAVWVLSILSDKSPAYFLSGLGALMAILLIVFKDALLGFTAGVMISANDLVRNKDWIEIQSMGVDGEVFDVSLTTVKVRNWDNTIANVPAYALISTAFKNWRGMETSGGRRIKRAIRIDMQTVHFASEDEIARWRKIELLKPYLTRKLEEISAANARVPAEASGVPANVRMLTNLGTFRAYCMAYLKANKRIHQGMTMLVRQLDPGPTGLPLEIYVFTNDTRWANYEDIQSDIFDHLLAVISEFGLAPYQEPSGRNFEGALALAGRSRRA</sequence>
<reference evidence="9" key="2">
    <citation type="journal article" date="2021" name="PeerJ">
        <title>Extensive microbial diversity within the chicken gut microbiome revealed by metagenomics and culture.</title>
        <authorList>
            <person name="Gilroy R."/>
            <person name="Ravi A."/>
            <person name="Getino M."/>
            <person name="Pursley I."/>
            <person name="Horton D.L."/>
            <person name="Alikhan N.F."/>
            <person name="Baker D."/>
            <person name="Gharbi K."/>
            <person name="Hall N."/>
            <person name="Watson M."/>
            <person name="Adriaenssens E.M."/>
            <person name="Foster-Nyarko E."/>
            <person name="Jarju S."/>
            <person name="Secka A."/>
            <person name="Antonio M."/>
            <person name="Oren A."/>
            <person name="Chaudhuri R.R."/>
            <person name="La Ragione R."/>
            <person name="Hildebrand F."/>
            <person name="Pallen M.J."/>
        </authorList>
    </citation>
    <scope>NUCLEOTIDE SEQUENCE</scope>
    <source>
        <strain evidence="9">10669</strain>
    </source>
</reference>
<dbReference type="AlphaFoldDB" id="A0A9D1T1E0"/>
<dbReference type="GO" id="GO:0005886">
    <property type="term" value="C:plasma membrane"/>
    <property type="evidence" value="ECO:0007669"/>
    <property type="project" value="TreeGrafter"/>
</dbReference>
<evidence type="ECO:0000313" key="9">
    <source>
        <dbReference type="EMBL" id="HIV03626.1"/>
    </source>
</evidence>
<dbReference type="InterPro" id="IPR010920">
    <property type="entry name" value="LSM_dom_sf"/>
</dbReference>
<dbReference type="InterPro" id="IPR049278">
    <property type="entry name" value="MS_channel_C"/>
</dbReference>
<reference evidence="9" key="1">
    <citation type="submission" date="2020-10" db="EMBL/GenBank/DDBJ databases">
        <authorList>
            <person name="Gilroy R."/>
        </authorList>
    </citation>
    <scope>NUCLEOTIDE SEQUENCE</scope>
    <source>
        <strain evidence="9">10669</strain>
    </source>
</reference>
<proteinExistence type="inferred from homology"/>
<keyword evidence="5 6" id="KW-0472">Membrane</keyword>
<comment type="caution">
    <text evidence="9">The sequence shown here is derived from an EMBL/GenBank/DDBJ whole genome shotgun (WGS) entry which is preliminary data.</text>
</comment>
<comment type="subcellular location">
    <subcellularLocation>
        <location evidence="1">Endomembrane system</location>
        <topology evidence="1">Multi-pass membrane protein</topology>
    </subcellularLocation>
</comment>
<dbReference type="Pfam" id="PF21082">
    <property type="entry name" value="MS_channel_3rd"/>
    <property type="match status" value="1"/>
</dbReference>
<feature type="domain" description="Mechanosensitive ion channel MscS C-terminal" evidence="8">
    <location>
        <begin position="342"/>
        <end position="402"/>
    </location>
</feature>
<keyword evidence="3 6" id="KW-0812">Transmembrane</keyword>
<evidence type="ECO:0000256" key="2">
    <source>
        <dbReference type="ARBA" id="ARBA00008017"/>
    </source>
</evidence>
<evidence type="ECO:0000256" key="5">
    <source>
        <dbReference type="ARBA" id="ARBA00023136"/>
    </source>
</evidence>
<gene>
    <name evidence="9" type="ORF">IAC75_00540</name>
</gene>
<comment type="similarity">
    <text evidence="2">Belongs to the MscS (TC 1.A.23) family.</text>
</comment>
<keyword evidence="4 6" id="KW-1133">Transmembrane helix</keyword>
<evidence type="ECO:0000313" key="10">
    <source>
        <dbReference type="Proteomes" id="UP000886812"/>
    </source>
</evidence>
<evidence type="ECO:0000256" key="4">
    <source>
        <dbReference type="ARBA" id="ARBA00022989"/>
    </source>
</evidence>
<evidence type="ECO:0000259" key="8">
    <source>
        <dbReference type="Pfam" id="PF21082"/>
    </source>
</evidence>
<dbReference type="GO" id="GO:0008381">
    <property type="term" value="F:mechanosensitive monoatomic ion channel activity"/>
    <property type="evidence" value="ECO:0007669"/>
    <property type="project" value="InterPro"/>
</dbReference>
<feature type="transmembrane region" description="Helical" evidence="6">
    <location>
        <begin position="106"/>
        <end position="132"/>
    </location>
</feature>
<organism evidence="9 10">
    <name type="scientific">Candidatus Spyradosoma merdigallinarum</name>
    <dbReference type="NCBI Taxonomy" id="2840950"/>
    <lineage>
        <taxon>Bacteria</taxon>
        <taxon>Pseudomonadati</taxon>
        <taxon>Verrucomicrobiota</taxon>
        <taxon>Opitutia</taxon>
        <taxon>Opitutia incertae sedis</taxon>
        <taxon>Candidatus Spyradosoma</taxon>
    </lineage>
</organism>
<dbReference type="PANTHER" id="PTHR30414">
    <property type="entry name" value="MINICONDUCTANCE MECHANOSENSITIVE CHANNEL YBDG"/>
    <property type="match status" value="1"/>
</dbReference>
<dbReference type="PANTHER" id="PTHR30414:SF0">
    <property type="entry name" value="MINICONDUCTANCE MECHANOSENSITIVE CHANNEL YBDG"/>
    <property type="match status" value="1"/>
</dbReference>
<accession>A0A9D1T1E0</accession>
<dbReference type="Gene3D" id="2.30.30.60">
    <property type="match status" value="1"/>
</dbReference>
<dbReference type="InterPro" id="IPR023408">
    <property type="entry name" value="MscS_beta-dom_sf"/>
</dbReference>
<evidence type="ECO:0000259" key="7">
    <source>
        <dbReference type="Pfam" id="PF00924"/>
    </source>
</evidence>
<dbReference type="EMBL" id="DVOG01000016">
    <property type="protein sequence ID" value="HIV03626.1"/>
    <property type="molecule type" value="Genomic_DNA"/>
</dbReference>
<evidence type="ECO:0000256" key="6">
    <source>
        <dbReference type="SAM" id="Phobius"/>
    </source>
</evidence>
<dbReference type="GO" id="GO:0071470">
    <property type="term" value="P:cellular response to osmotic stress"/>
    <property type="evidence" value="ECO:0007669"/>
    <property type="project" value="InterPro"/>
</dbReference>